<feature type="domain" description="HTH gntR-type" evidence="4">
    <location>
        <begin position="11"/>
        <end position="78"/>
    </location>
</feature>
<dbReference type="PRINTS" id="PR00035">
    <property type="entry name" value="HTHGNTR"/>
</dbReference>
<feature type="non-terminal residue" evidence="5">
    <location>
        <position position="219"/>
    </location>
</feature>
<keyword evidence="5" id="KW-0614">Plasmid</keyword>
<dbReference type="GO" id="GO:0003700">
    <property type="term" value="F:DNA-binding transcription factor activity"/>
    <property type="evidence" value="ECO:0007669"/>
    <property type="project" value="InterPro"/>
</dbReference>
<dbReference type="PANTHER" id="PTHR43537:SF24">
    <property type="entry name" value="GLUCONATE OPERON TRANSCRIPTIONAL REPRESSOR"/>
    <property type="match status" value="1"/>
</dbReference>
<dbReference type="InterPro" id="IPR011711">
    <property type="entry name" value="GntR_C"/>
</dbReference>
<dbReference type="CDD" id="cd07377">
    <property type="entry name" value="WHTH_GntR"/>
    <property type="match status" value="1"/>
</dbReference>
<name>H8ZKS5_9NOCA</name>
<accession>H8ZKS5</accession>
<dbReference type="InterPro" id="IPR036390">
    <property type="entry name" value="WH_DNA-bd_sf"/>
</dbReference>
<reference evidence="5" key="1">
    <citation type="journal article" date="2012" name="Appl. Environ. Microbiol.">
        <title>Plasmid localization and organization of melamine degradation genes in Rhodococcus sp. strain Mel.</title>
        <authorList>
            <person name="Dodge A.G."/>
            <person name="Wackett L.P."/>
            <person name="Sadowsky M.J."/>
        </authorList>
    </citation>
    <scope>NUCLEOTIDE SEQUENCE</scope>
    <source>
        <strain evidence="5">Mel</strain>
        <plasmid evidence="5">pMel2</plasmid>
    </source>
</reference>
<dbReference type="InterPro" id="IPR000524">
    <property type="entry name" value="Tscrpt_reg_HTH_GntR"/>
</dbReference>
<proteinExistence type="predicted"/>
<dbReference type="EMBL" id="JN241636">
    <property type="protein sequence ID" value="AEX65047.1"/>
    <property type="molecule type" value="Genomic_DNA"/>
</dbReference>
<dbReference type="Pfam" id="PF00392">
    <property type="entry name" value="GntR"/>
    <property type="match status" value="1"/>
</dbReference>
<dbReference type="PROSITE" id="PS50949">
    <property type="entry name" value="HTH_GNTR"/>
    <property type="match status" value="1"/>
</dbReference>
<keyword evidence="1" id="KW-0805">Transcription regulation</keyword>
<dbReference type="InterPro" id="IPR008920">
    <property type="entry name" value="TF_FadR/GntR_C"/>
</dbReference>
<keyword evidence="2" id="KW-0238">DNA-binding</keyword>
<dbReference type="SMART" id="SM00345">
    <property type="entry name" value="HTH_GNTR"/>
    <property type="match status" value="1"/>
</dbReference>
<evidence type="ECO:0000313" key="5">
    <source>
        <dbReference type="EMBL" id="AEX65047.1"/>
    </source>
</evidence>
<dbReference type="InterPro" id="IPR036388">
    <property type="entry name" value="WH-like_DNA-bd_sf"/>
</dbReference>
<protein>
    <submittedName>
        <fullName evidence="5">Putative GntR-family transcription regulator</fullName>
    </submittedName>
</protein>
<dbReference type="Gene3D" id="1.10.10.10">
    <property type="entry name" value="Winged helix-like DNA-binding domain superfamily/Winged helix DNA-binding domain"/>
    <property type="match status" value="1"/>
</dbReference>
<dbReference type="SMART" id="SM00895">
    <property type="entry name" value="FCD"/>
    <property type="match status" value="1"/>
</dbReference>
<sequence>MRVERQPQRKVPRGDAIAGTIRSRIITGRLKPGNRLREDRLAEEFGVSRVPIREAIRRLDAEGYVTVTLNAGARVSVPSARDAHDLLQVRTSLEVLAARLAAERRGGDRLDQLARLLRQGENLLAENKFSRVAAAAEQFHEVMIEASGNEQLIRMLADVRAKLAWIWTVNIEHRAPSSWEAHNEIYAAIRDGDIAAVTEITTAHLARDEMIRDEAIADD</sequence>
<geneLocation type="plasmid" evidence="5">
    <name>pMel2</name>
</geneLocation>
<dbReference type="GO" id="GO:0003677">
    <property type="term" value="F:DNA binding"/>
    <property type="evidence" value="ECO:0007669"/>
    <property type="project" value="UniProtKB-KW"/>
</dbReference>
<evidence type="ECO:0000256" key="2">
    <source>
        <dbReference type="ARBA" id="ARBA00023125"/>
    </source>
</evidence>
<dbReference type="Pfam" id="PF07729">
    <property type="entry name" value="FCD"/>
    <property type="match status" value="1"/>
</dbReference>
<evidence type="ECO:0000256" key="1">
    <source>
        <dbReference type="ARBA" id="ARBA00023015"/>
    </source>
</evidence>
<dbReference type="AlphaFoldDB" id="H8ZKS5"/>
<evidence type="ECO:0000259" key="4">
    <source>
        <dbReference type="PROSITE" id="PS50949"/>
    </source>
</evidence>
<keyword evidence="3" id="KW-0804">Transcription</keyword>
<dbReference type="SUPFAM" id="SSF48008">
    <property type="entry name" value="GntR ligand-binding domain-like"/>
    <property type="match status" value="1"/>
</dbReference>
<dbReference type="SUPFAM" id="SSF46785">
    <property type="entry name" value="Winged helix' DNA-binding domain"/>
    <property type="match status" value="1"/>
</dbReference>
<dbReference type="PANTHER" id="PTHR43537">
    <property type="entry name" value="TRANSCRIPTIONAL REGULATOR, GNTR FAMILY"/>
    <property type="match status" value="1"/>
</dbReference>
<dbReference type="Gene3D" id="1.20.120.530">
    <property type="entry name" value="GntR ligand-binding domain-like"/>
    <property type="match status" value="1"/>
</dbReference>
<evidence type="ECO:0000256" key="3">
    <source>
        <dbReference type="ARBA" id="ARBA00023163"/>
    </source>
</evidence>
<organism evidence="5">
    <name type="scientific">Rhodococcus sp. Mel</name>
    <dbReference type="NCBI Taxonomy" id="1093626"/>
    <lineage>
        <taxon>Bacteria</taxon>
        <taxon>Bacillati</taxon>
        <taxon>Actinomycetota</taxon>
        <taxon>Actinomycetes</taxon>
        <taxon>Mycobacteriales</taxon>
        <taxon>Nocardiaceae</taxon>
        <taxon>Rhodococcus</taxon>
    </lineage>
</organism>